<keyword evidence="4" id="KW-1185">Reference proteome</keyword>
<organism evidence="3 4">
    <name type="scientific">Parafilimonas terrae</name>
    <dbReference type="NCBI Taxonomy" id="1465490"/>
    <lineage>
        <taxon>Bacteria</taxon>
        <taxon>Pseudomonadati</taxon>
        <taxon>Bacteroidota</taxon>
        <taxon>Chitinophagia</taxon>
        <taxon>Chitinophagales</taxon>
        <taxon>Chitinophagaceae</taxon>
        <taxon>Parafilimonas</taxon>
    </lineage>
</organism>
<dbReference type="EMBL" id="FOXQ01000008">
    <property type="protein sequence ID" value="SFQ28623.1"/>
    <property type="molecule type" value="Genomic_DNA"/>
</dbReference>
<dbReference type="PANTHER" id="PTHR35174">
    <property type="entry name" value="BLL7171 PROTEIN-RELATED"/>
    <property type="match status" value="1"/>
</dbReference>
<dbReference type="Gene3D" id="3.30.70.1060">
    <property type="entry name" value="Dimeric alpha+beta barrel"/>
    <property type="match status" value="1"/>
</dbReference>
<proteinExistence type="inferred from homology"/>
<evidence type="ECO:0000313" key="3">
    <source>
        <dbReference type="EMBL" id="SFQ28623.1"/>
    </source>
</evidence>
<dbReference type="InterPro" id="IPR011008">
    <property type="entry name" value="Dimeric_a/b-barrel"/>
</dbReference>
<dbReference type="RefSeq" id="WP_090659273.1">
    <property type="nucleotide sequence ID" value="NZ_FOXQ01000008.1"/>
</dbReference>
<dbReference type="Proteomes" id="UP000199031">
    <property type="component" value="Unassembled WGS sequence"/>
</dbReference>
<dbReference type="Pfam" id="PF03795">
    <property type="entry name" value="YCII"/>
    <property type="match status" value="1"/>
</dbReference>
<evidence type="ECO:0000256" key="1">
    <source>
        <dbReference type="ARBA" id="ARBA00007689"/>
    </source>
</evidence>
<dbReference type="PANTHER" id="PTHR35174:SF1">
    <property type="entry name" value="BLL0086 PROTEIN"/>
    <property type="match status" value="1"/>
</dbReference>
<protein>
    <submittedName>
        <fullName evidence="3">YCII-related domain-containing protein</fullName>
    </submittedName>
</protein>
<dbReference type="OrthoDB" id="7782105at2"/>
<accession>A0A1I5X9G1</accession>
<dbReference type="AlphaFoldDB" id="A0A1I5X9G1"/>
<comment type="similarity">
    <text evidence="1">Belongs to the YciI family.</text>
</comment>
<feature type="domain" description="YCII-related" evidence="2">
    <location>
        <begin position="38"/>
        <end position="111"/>
    </location>
</feature>
<reference evidence="3 4" key="1">
    <citation type="submission" date="2016-10" db="EMBL/GenBank/DDBJ databases">
        <authorList>
            <person name="de Groot N.N."/>
        </authorList>
    </citation>
    <scope>NUCLEOTIDE SEQUENCE [LARGE SCALE GENOMIC DNA]</scope>
    <source>
        <strain evidence="3 4">DSM 28286</strain>
    </source>
</reference>
<evidence type="ECO:0000313" key="4">
    <source>
        <dbReference type="Proteomes" id="UP000199031"/>
    </source>
</evidence>
<gene>
    <name evidence="3" type="ORF">SAMN05444277_10830</name>
</gene>
<dbReference type="STRING" id="1465490.SAMN05444277_10830"/>
<dbReference type="InterPro" id="IPR005545">
    <property type="entry name" value="YCII"/>
</dbReference>
<sequence length="113" mass="12525">MKEFLFIYRRDVNNIPKGSPEEMQIETKRWMDWIGSIAAQNKLVNRGNRLEVGGKVVKGLSLVTDGPYAEIKESIGGYSIVKANTIEEACEMAKGCPVFSIGGTVEVREISVM</sequence>
<name>A0A1I5X9G1_9BACT</name>
<evidence type="ECO:0000259" key="2">
    <source>
        <dbReference type="Pfam" id="PF03795"/>
    </source>
</evidence>
<dbReference type="SUPFAM" id="SSF54909">
    <property type="entry name" value="Dimeric alpha+beta barrel"/>
    <property type="match status" value="1"/>
</dbReference>